<evidence type="ECO:0000256" key="1">
    <source>
        <dbReference type="SAM" id="Phobius"/>
    </source>
</evidence>
<keyword evidence="1" id="KW-0472">Membrane</keyword>
<feature type="transmembrane region" description="Helical" evidence="1">
    <location>
        <begin position="209"/>
        <end position="229"/>
    </location>
</feature>
<protein>
    <recommendedName>
        <fullName evidence="2">EamA domain-containing protein</fullName>
    </recommendedName>
</protein>
<feature type="transmembrane region" description="Helical" evidence="1">
    <location>
        <begin position="38"/>
        <end position="57"/>
    </location>
</feature>
<accession>A0A1G2LAC7</accession>
<reference evidence="3 4" key="1">
    <citation type="journal article" date="2016" name="Nat. Commun.">
        <title>Thousands of microbial genomes shed light on interconnected biogeochemical processes in an aquifer system.</title>
        <authorList>
            <person name="Anantharaman K."/>
            <person name="Brown C.T."/>
            <person name="Hug L.A."/>
            <person name="Sharon I."/>
            <person name="Castelle C.J."/>
            <person name="Probst A.J."/>
            <person name="Thomas B.C."/>
            <person name="Singh A."/>
            <person name="Wilkins M.J."/>
            <person name="Karaoz U."/>
            <person name="Brodie E.L."/>
            <person name="Williams K.H."/>
            <person name="Hubbard S.S."/>
            <person name="Banfield J.F."/>
        </authorList>
    </citation>
    <scope>NUCLEOTIDE SEQUENCE [LARGE SCALE GENOMIC DNA]</scope>
</reference>
<dbReference type="STRING" id="1802280.A3B37_01810"/>
<organism evidence="3 4">
    <name type="scientific">Candidatus Sungbacteria bacterium RIFCSPLOWO2_01_FULL_59_16</name>
    <dbReference type="NCBI Taxonomy" id="1802280"/>
    <lineage>
        <taxon>Bacteria</taxon>
        <taxon>Candidatus Sungiibacteriota</taxon>
    </lineage>
</organism>
<dbReference type="EMBL" id="MHQS01000014">
    <property type="protein sequence ID" value="OHA08585.1"/>
    <property type="molecule type" value="Genomic_DNA"/>
</dbReference>
<feature type="transmembrane region" description="Helical" evidence="1">
    <location>
        <begin position="312"/>
        <end position="335"/>
    </location>
</feature>
<dbReference type="GO" id="GO:0016020">
    <property type="term" value="C:membrane"/>
    <property type="evidence" value="ECO:0007669"/>
    <property type="project" value="InterPro"/>
</dbReference>
<dbReference type="Proteomes" id="UP000176705">
    <property type="component" value="Unassembled WGS sequence"/>
</dbReference>
<gene>
    <name evidence="3" type="ORF">A3B37_01810</name>
</gene>
<dbReference type="AlphaFoldDB" id="A0A1G2LAC7"/>
<dbReference type="Pfam" id="PF00892">
    <property type="entry name" value="EamA"/>
    <property type="match status" value="1"/>
</dbReference>
<keyword evidence="1" id="KW-0812">Transmembrane</keyword>
<feature type="transmembrane region" description="Helical" evidence="1">
    <location>
        <begin position="253"/>
        <end position="275"/>
    </location>
</feature>
<feature type="transmembrane region" description="Helical" evidence="1">
    <location>
        <begin position="69"/>
        <end position="90"/>
    </location>
</feature>
<dbReference type="InterPro" id="IPR000620">
    <property type="entry name" value="EamA_dom"/>
</dbReference>
<feature type="domain" description="EamA" evidence="2">
    <location>
        <begin position="4"/>
        <end position="136"/>
    </location>
</feature>
<name>A0A1G2LAC7_9BACT</name>
<evidence type="ECO:0000313" key="3">
    <source>
        <dbReference type="EMBL" id="OHA08585.1"/>
    </source>
</evidence>
<evidence type="ECO:0000313" key="4">
    <source>
        <dbReference type="Proteomes" id="UP000176705"/>
    </source>
</evidence>
<feature type="transmembrane region" description="Helical" evidence="1">
    <location>
        <begin position="281"/>
        <end position="300"/>
    </location>
</feature>
<comment type="caution">
    <text evidence="3">The sequence shown here is derived from an EMBL/GenBank/DDBJ whole genome shotgun (WGS) entry which is preliminary data.</text>
</comment>
<keyword evidence="1" id="KW-1133">Transmembrane helix</keyword>
<proteinExistence type="predicted"/>
<evidence type="ECO:0000259" key="2">
    <source>
        <dbReference type="Pfam" id="PF00892"/>
    </source>
</evidence>
<sequence>MELLAVSLMVAAAVAFALSNVSQRWVLREKVLGVNSFLFSRLGVTAAVSFLLVPFWGGWDTPFQQSPKIFWISVVATGLINGIAIQVANAKASGLAEASLITPIQALTPGLVAIAALGLGEWLLPVEVVGVALIALFNYIHGREDATTLREYLLPFTFLRLPANYDQLDRRKREEARDRTLGLRWAYVSAGCGTIGLIFDGLLARNGNVILGIACKWLVASACVAPRLFRASESAERAVAEFRKMRKRPRGRFEAFAVVACGITLGVGELFSAVAFRVAPIAFVGGLKRLMIPLTALFALSMLREEKAKRRIWPAIGIAVGSALLAFGGATGKLIRSVGQLLE</sequence>
<feature type="transmembrane region" description="Helical" evidence="1">
    <location>
        <begin position="181"/>
        <end position="203"/>
    </location>
</feature>
<feature type="transmembrane region" description="Helical" evidence="1">
    <location>
        <begin position="110"/>
        <end position="140"/>
    </location>
</feature>